<keyword evidence="2" id="KW-1185">Reference proteome</keyword>
<proteinExistence type="predicted"/>
<sequence length="408" mass="45636">MRVLGIIAEYNPFHNGHLYHLQESKRMLNPDYTVCVMSGDFTQRGEPAMADKWLRASMAAANGIDLVLELPFAFASNNAEFFAAGAVDLLDRLGCVTHLSFGSESGDLALLRETAAFLTCETEELKAGIKAFSDQGISFPKARYESVKRCIGETRAEVLKNSNNILAVEYLKQLNIRNSSIEPITVTRYGTGYHDKETFEEIASATAVRHILGQSADIDAVSKFIPKPSLDVLQSSKLPVNPGFRLFYQLLIYRILTTEASVLGSVLSATEGLENKLKKAAVQSKDPESFLSGVLSKRYTATRIQRLLTHTLVHLDKHSFEKIISGQINYARVLAFSKKGATLIKKIKKEERNTIPILTNINRELDKDAREWQLLKFDILASDIYHLAVCGETYSRSDYVMKPYHHLP</sequence>
<organism evidence="1 2">
    <name type="scientific">Anoxybacterium hadale</name>
    <dbReference type="NCBI Taxonomy" id="3408580"/>
    <lineage>
        <taxon>Bacteria</taxon>
        <taxon>Bacillati</taxon>
        <taxon>Bacillota</taxon>
        <taxon>Clostridia</taxon>
        <taxon>Peptostreptococcales</taxon>
        <taxon>Anaerovoracaceae</taxon>
        <taxon>Anoxybacterium</taxon>
    </lineage>
</organism>
<dbReference type="EMBL" id="CP042469">
    <property type="protein sequence ID" value="QOX62796.1"/>
    <property type="molecule type" value="Genomic_DNA"/>
</dbReference>
<evidence type="ECO:0000313" key="2">
    <source>
        <dbReference type="Proteomes" id="UP000594014"/>
    </source>
</evidence>
<reference evidence="1" key="1">
    <citation type="submission" date="2019-08" db="EMBL/GenBank/DDBJ databases">
        <title>Genome sequence of Clostridiales bacterium MT110.</title>
        <authorList>
            <person name="Cao J."/>
        </authorList>
    </citation>
    <scope>NUCLEOTIDE SEQUENCE</scope>
    <source>
        <strain evidence="1">MT110</strain>
    </source>
</reference>
<dbReference type="Proteomes" id="UP000594014">
    <property type="component" value="Chromosome"/>
</dbReference>
<evidence type="ECO:0000313" key="1">
    <source>
        <dbReference type="EMBL" id="QOX62796.1"/>
    </source>
</evidence>
<gene>
    <name evidence="1" type="ORF">FRZ06_05265</name>
</gene>
<name>A0ACD1A911_9FIRM</name>
<accession>A0ACD1A911</accession>
<protein>
    <submittedName>
        <fullName evidence="1">Nucleotidyltransferase</fullName>
    </submittedName>
</protein>